<evidence type="ECO:0000313" key="2">
    <source>
        <dbReference type="EMBL" id="MED6276120.1"/>
    </source>
</evidence>
<feature type="region of interest" description="Disordered" evidence="1">
    <location>
        <begin position="57"/>
        <end position="94"/>
    </location>
</feature>
<proteinExistence type="predicted"/>
<sequence length="118" mass="13101">MQLGLSQWHVSDRQTRRGSAFPDVCCSFDLLLQLKLHPPSPLARSLAATVLRVKGQRPHPPQLLHHQHQPYSPDCPAAHHQLTSLTPAPPGPTDNILPILPFTIAFDPLRPPLRPQCP</sequence>
<dbReference type="EMBL" id="JAHUTJ010032795">
    <property type="protein sequence ID" value="MED6276120.1"/>
    <property type="molecule type" value="Genomic_DNA"/>
</dbReference>
<name>A0ABU7DQ49_9TELE</name>
<protein>
    <submittedName>
        <fullName evidence="2">Uncharacterized protein</fullName>
    </submittedName>
</protein>
<organism evidence="2 3">
    <name type="scientific">Characodon lateralis</name>
    <dbReference type="NCBI Taxonomy" id="208331"/>
    <lineage>
        <taxon>Eukaryota</taxon>
        <taxon>Metazoa</taxon>
        <taxon>Chordata</taxon>
        <taxon>Craniata</taxon>
        <taxon>Vertebrata</taxon>
        <taxon>Euteleostomi</taxon>
        <taxon>Actinopterygii</taxon>
        <taxon>Neopterygii</taxon>
        <taxon>Teleostei</taxon>
        <taxon>Neoteleostei</taxon>
        <taxon>Acanthomorphata</taxon>
        <taxon>Ovalentaria</taxon>
        <taxon>Atherinomorphae</taxon>
        <taxon>Cyprinodontiformes</taxon>
        <taxon>Goodeidae</taxon>
        <taxon>Characodon</taxon>
    </lineage>
</organism>
<evidence type="ECO:0000256" key="1">
    <source>
        <dbReference type="SAM" id="MobiDB-lite"/>
    </source>
</evidence>
<comment type="caution">
    <text evidence="2">The sequence shown here is derived from an EMBL/GenBank/DDBJ whole genome shotgun (WGS) entry which is preliminary data.</text>
</comment>
<dbReference type="Proteomes" id="UP001352852">
    <property type="component" value="Unassembled WGS sequence"/>
</dbReference>
<keyword evidence="3" id="KW-1185">Reference proteome</keyword>
<evidence type="ECO:0000313" key="3">
    <source>
        <dbReference type="Proteomes" id="UP001352852"/>
    </source>
</evidence>
<gene>
    <name evidence="2" type="ORF">CHARACLAT_000114</name>
</gene>
<accession>A0ABU7DQ49</accession>
<reference evidence="2 3" key="1">
    <citation type="submission" date="2021-06" db="EMBL/GenBank/DDBJ databases">
        <authorList>
            <person name="Palmer J.M."/>
        </authorList>
    </citation>
    <scope>NUCLEOTIDE SEQUENCE [LARGE SCALE GENOMIC DNA]</scope>
    <source>
        <strain evidence="2 3">CL_MEX2019</strain>
        <tissue evidence="2">Muscle</tissue>
    </source>
</reference>